<dbReference type="Proteomes" id="UP001274896">
    <property type="component" value="Unassembled WGS sequence"/>
</dbReference>
<organism evidence="4 5">
    <name type="scientific">Hemibagrus guttatus</name>
    <dbReference type="NCBI Taxonomy" id="175788"/>
    <lineage>
        <taxon>Eukaryota</taxon>
        <taxon>Metazoa</taxon>
        <taxon>Chordata</taxon>
        <taxon>Craniata</taxon>
        <taxon>Vertebrata</taxon>
        <taxon>Euteleostomi</taxon>
        <taxon>Actinopterygii</taxon>
        <taxon>Neopterygii</taxon>
        <taxon>Teleostei</taxon>
        <taxon>Ostariophysi</taxon>
        <taxon>Siluriformes</taxon>
        <taxon>Bagridae</taxon>
        <taxon>Hemibagrus</taxon>
    </lineage>
</organism>
<keyword evidence="5" id="KW-1185">Reference proteome</keyword>
<evidence type="ECO:0000259" key="3">
    <source>
        <dbReference type="Pfam" id="PF09004"/>
    </source>
</evidence>
<dbReference type="PANTHER" id="PTHR33332">
    <property type="entry name" value="REVERSE TRANSCRIPTASE DOMAIN-CONTAINING PROTEIN"/>
    <property type="match status" value="1"/>
</dbReference>
<dbReference type="SUPFAM" id="SSF56672">
    <property type="entry name" value="DNA/RNA polymerases"/>
    <property type="match status" value="1"/>
</dbReference>
<feature type="domain" description="Alkylated DNA repair protein AlkB homologue 8 N-terminal" evidence="3">
    <location>
        <begin position="188"/>
        <end position="229"/>
    </location>
</feature>
<comment type="caution">
    <text evidence="4">The sequence shown here is derived from an EMBL/GenBank/DDBJ whole genome shotgun (WGS) entry which is preliminary data.</text>
</comment>
<feature type="domain" description="Reverse transcriptase" evidence="2">
    <location>
        <begin position="22"/>
        <end position="182"/>
    </location>
</feature>
<dbReference type="Pfam" id="PF00078">
    <property type="entry name" value="RVT_1"/>
    <property type="match status" value="1"/>
</dbReference>
<sequence length="395" mass="44844">MPQQKTPAFNKVSWKPCRLPRRAFNIIISQHLTEKLSLLGINTSFCNWILDFLTGRPQSVWIGNSISSTTTLNTGAPQSCMLNPLLFTLLTHDCTAMHSSNHIKLADDMTVVDLISKNDESAYREDVQRLTAWCKANNLSLNVKKMKEMVVDFRRVQSDHSPLNINESNMEIKSTKFLGVHLADDLTWSLNTSSITKKAQQCLYFLRRLRKAHLPPPMLTTFYRGTIKSIFSNRITAWFRNCTISDRKILQWIVRTADKIIGVSLPSITDIYTTHCIRKANNIVDDHTPLTHTLHPPAIWKEVPKHSDPHNQTVEQLLPSGSQTLLPALPEGSRGVPRSAESLSSMSWVFPGVSSRWGMPGTPPQETSRRHPKQMPEPPQLSPFDVEEQWLYSDL</sequence>
<feature type="region of interest" description="Disordered" evidence="1">
    <location>
        <begin position="354"/>
        <end position="387"/>
    </location>
</feature>
<evidence type="ECO:0000313" key="4">
    <source>
        <dbReference type="EMBL" id="KAK3556430.1"/>
    </source>
</evidence>
<gene>
    <name evidence="4" type="ORF">QTP70_008338</name>
</gene>
<dbReference type="InterPro" id="IPR043502">
    <property type="entry name" value="DNA/RNA_pol_sf"/>
</dbReference>
<proteinExistence type="predicted"/>
<dbReference type="Pfam" id="PF09004">
    <property type="entry name" value="ALKBH8_N"/>
    <property type="match status" value="1"/>
</dbReference>
<dbReference type="InterPro" id="IPR015095">
    <property type="entry name" value="AlkB_hom8_N"/>
</dbReference>
<dbReference type="AlphaFoldDB" id="A0AAE0VFU1"/>
<dbReference type="GO" id="GO:0008168">
    <property type="term" value="F:methyltransferase activity"/>
    <property type="evidence" value="ECO:0007669"/>
    <property type="project" value="InterPro"/>
</dbReference>
<evidence type="ECO:0000313" key="5">
    <source>
        <dbReference type="Proteomes" id="UP001274896"/>
    </source>
</evidence>
<evidence type="ECO:0000259" key="2">
    <source>
        <dbReference type="Pfam" id="PF00078"/>
    </source>
</evidence>
<accession>A0AAE0VFU1</accession>
<evidence type="ECO:0000256" key="1">
    <source>
        <dbReference type="SAM" id="MobiDB-lite"/>
    </source>
</evidence>
<protein>
    <recommendedName>
        <fullName evidence="6">Reverse transcriptase domain-containing protein</fullName>
    </recommendedName>
</protein>
<reference evidence="4" key="1">
    <citation type="submission" date="2023-06" db="EMBL/GenBank/DDBJ databases">
        <title>Male Hemibagrus guttatus genome.</title>
        <authorList>
            <person name="Bian C."/>
        </authorList>
    </citation>
    <scope>NUCLEOTIDE SEQUENCE</scope>
    <source>
        <strain evidence="4">Male_cb2023</strain>
        <tissue evidence="4">Muscle</tissue>
    </source>
</reference>
<dbReference type="InterPro" id="IPR000477">
    <property type="entry name" value="RT_dom"/>
</dbReference>
<dbReference type="EMBL" id="JAUCMX010000001">
    <property type="protein sequence ID" value="KAK3556430.1"/>
    <property type="molecule type" value="Genomic_DNA"/>
</dbReference>
<dbReference type="GO" id="GO:0016706">
    <property type="term" value="F:2-oxoglutarate-dependent dioxygenase activity"/>
    <property type="evidence" value="ECO:0007669"/>
    <property type="project" value="InterPro"/>
</dbReference>
<name>A0AAE0VFU1_9TELE</name>
<evidence type="ECO:0008006" key="6">
    <source>
        <dbReference type="Google" id="ProtNLM"/>
    </source>
</evidence>